<dbReference type="InterPro" id="IPR000805">
    <property type="entry name" value="Glyco_hydro_26"/>
</dbReference>
<dbReference type="SUPFAM" id="SSF49785">
    <property type="entry name" value="Galactose-binding domain-like"/>
    <property type="match status" value="1"/>
</dbReference>
<comment type="similarity">
    <text evidence="1 4">Belongs to the glycosyl hydrolase 26 family.</text>
</comment>
<evidence type="ECO:0000256" key="1">
    <source>
        <dbReference type="ARBA" id="ARBA00007754"/>
    </source>
</evidence>
<dbReference type="InterPro" id="IPR017853">
    <property type="entry name" value="GH"/>
</dbReference>
<name>A0A561UGU9_9ACTN</name>
<reference evidence="6 7" key="1">
    <citation type="submission" date="2019-06" db="EMBL/GenBank/DDBJ databases">
        <title>Sequencing the genomes of 1000 actinobacteria strains.</title>
        <authorList>
            <person name="Klenk H.-P."/>
        </authorList>
    </citation>
    <scope>NUCLEOTIDE SEQUENCE [LARGE SCALE GENOMIC DNA]</scope>
    <source>
        <strain evidence="6 7">DSM 44826</strain>
    </source>
</reference>
<dbReference type="PROSITE" id="PS51764">
    <property type="entry name" value="GH26"/>
    <property type="match status" value="1"/>
</dbReference>
<feature type="domain" description="GH26" evidence="5">
    <location>
        <begin position="47"/>
        <end position="353"/>
    </location>
</feature>
<accession>A0A561UGU9</accession>
<dbReference type="Gene3D" id="2.60.120.260">
    <property type="entry name" value="Galactose-binding domain-like"/>
    <property type="match status" value="1"/>
</dbReference>
<evidence type="ECO:0000256" key="4">
    <source>
        <dbReference type="PROSITE-ProRule" id="PRU01100"/>
    </source>
</evidence>
<proteinExistence type="inferred from homology"/>
<keyword evidence="7" id="KW-1185">Reference proteome</keyword>
<dbReference type="AlphaFoldDB" id="A0A561UGU9"/>
<dbReference type="GO" id="GO:0006080">
    <property type="term" value="P:substituted mannan metabolic process"/>
    <property type="evidence" value="ECO:0007669"/>
    <property type="project" value="InterPro"/>
</dbReference>
<dbReference type="Gene3D" id="3.20.20.80">
    <property type="entry name" value="Glycosidases"/>
    <property type="match status" value="1"/>
</dbReference>
<organism evidence="6 7">
    <name type="scientific">Kitasatospora viridis</name>
    <dbReference type="NCBI Taxonomy" id="281105"/>
    <lineage>
        <taxon>Bacteria</taxon>
        <taxon>Bacillati</taxon>
        <taxon>Actinomycetota</taxon>
        <taxon>Actinomycetes</taxon>
        <taxon>Kitasatosporales</taxon>
        <taxon>Streptomycetaceae</taxon>
        <taxon>Kitasatospora</taxon>
    </lineage>
</organism>
<sequence length="526" mass="55666">MKQRLREYRGALVWALLFVPLVLSAPVTSESAVAPSAVAPSDGQASAAARQVFDWLAQPPGPAGSPVASGFFGGYSGSTFSLAQTQRLQQQTGQSPGVLACDYGADGSSTIDTSCDATLESWWQSGGLVSVSVHAPNPAQPNLQGLYTHLADFRQITDPTTAVGAAWQRTMDQIAAGLSELNAAGVPVLFRPMHEMNGSGNKAFWWSGQDPAAYATVWRYMYTYLTRTKGLHNLLWVYSPLCNAGDRAGYYPGAGYTDVVALDCYLADPTAAQGYNELVALGKPFAFAEIGPPNNSRSGLPATSSYDYGRWADAIHNRFPATRYFLAWNDGWSPASQRGGQKLLTAPWTVNRGGIQLPPRAGTTAPVRPTRPPGDLLAGFEDGTAQGWTGDQQLDGPWAVIEWSASGSYSLKEDIDLGRPGTSLRHVGKFDLSKYAGLSVVARTAPWGGGQAGGMQAKLYVKTGPNQTWHDGGAAAIGPDGTTLTLPLTGLADLDDVREIGVQFTPAAGASGRSSVYVDDLTAARP</sequence>
<dbReference type="SUPFAM" id="SSF51445">
    <property type="entry name" value="(Trans)glycosidases"/>
    <property type="match status" value="1"/>
</dbReference>
<dbReference type="InterPro" id="IPR022790">
    <property type="entry name" value="GH26_dom"/>
</dbReference>
<dbReference type="GO" id="GO:0016985">
    <property type="term" value="F:mannan endo-1,4-beta-mannosidase activity"/>
    <property type="evidence" value="ECO:0007669"/>
    <property type="project" value="InterPro"/>
</dbReference>
<keyword evidence="3" id="KW-0326">Glycosidase</keyword>
<keyword evidence="2" id="KW-0378">Hydrolase</keyword>
<protein>
    <submittedName>
        <fullName evidence="6">Mannan endo-1,4-beta-mannosidase</fullName>
    </submittedName>
</protein>
<dbReference type="InterPro" id="IPR049475">
    <property type="entry name" value="Mann_GBD_bact"/>
</dbReference>
<dbReference type="InterPro" id="IPR008979">
    <property type="entry name" value="Galactose-bd-like_sf"/>
</dbReference>
<dbReference type="RefSeq" id="WP_170304893.1">
    <property type="nucleotide sequence ID" value="NZ_BAAAMZ010000032.1"/>
</dbReference>
<evidence type="ECO:0000256" key="3">
    <source>
        <dbReference type="ARBA" id="ARBA00023295"/>
    </source>
</evidence>
<comment type="caution">
    <text evidence="6">The sequence shown here is derived from an EMBL/GenBank/DDBJ whole genome shotgun (WGS) entry which is preliminary data.</text>
</comment>
<gene>
    <name evidence="6" type="ORF">FHX73_112396</name>
</gene>
<evidence type="ECO:0000259" key="5">
    <source>
        <dbReference type="PROSITE" id="PS51764"/>
    </source>
</evidence>
<evidence type="ECO:0000313" key="6">
    <source>
        <dbReference type="EMBL" id="TWF98575.1"/>
    </source>
</evidence>
<dbReference type="PANTHER" id="PTHR40079:SF4">
    <property type="entry name" value="GH26 DOMAIN-CONTAINING PROTEIN-RELATED"/>
    <property type="match status" value="1"/>
</dbReference>
<dbReference type="Pfam" id="PF21253">
    <property type="entry name" value="Mann_GBD_bact"/>
    <property type="match status" value="1"/>
</dbReference>
<dbReference type="Pfam" id="PF02156">
    <property type="entry name" value="Glyco_hydro_26"/>
    <property type="match status" value="1"/>
</dbReference>
<dbReference type="PRINTS" id="PR00739">
    <property type="entry name" value="GLHYDRLASE26"/>
</dbReference>
<dbReference type="PANTHER" id="PTHR40079">
    <property type="entry name" value="MANNAN ENDO-1,4-BETA-MANNOSIDASE E-RELATED"/>
    <property type="match status" value="1"/>
</dbReference>
<evidence type="ECO:0000313" key="7">
    <source>
        <dbReference type="Proteomes" id="UP000317940"/>
    </source>
</evidence>
<comment type="caution">
    <text evidence="4">Lacks conserved residue(s) required for the propagation of feature annotation.</text>
</comment>
<dbReference type="Proteomes" id="UP000317940">
    <property type="component" value="Unassembled WGS sequence"/>
</dbReference>
<evidence type="ECO:0000256" key="2">
    <source>
        <dbReference type="ARBA" id="ARBA00022801"/>
    </source>
</evidence>
<dbReference type="EMBL" id="VIWT01000001">
    <property type="protein sequence ID" value="TWF98575.1"/>
    <property type="molecule type" value="Genomic_DNA"/>
</dbReference>